<dbReference type="AlphaFoldDB" id="T0R2Q8"/>
<evidence type="ECO:0000256" key="1">
    <source>
        <dbReference type="SAM" id="MobiDB-lite"/>
    </source>
</evidence>
<accession>T0R2Q8</accession>
<dbReference type="VEuPathDB" id="FungiDB:SDRG_01221"/>
<feature type="region of interest" description="Disordered" evidence="1">
    <location>
        <begin position="33"/>
        <end position="221"/>
    </location>
</feature>
<name>T0R2Q8_SAPDV</name>
<dbReference type="GeneID" id="19941948"/>
<dbReference type="EMBL" id="JH767134">
    <property type="protein sequence ID" value="EQC41246.1"/>
    <property type="molecule type" value="Genomic_DNA"/>
</dbReference>
<reference evidence="2 3" key="1">
    <citation type="submission" date="2012-04" db="EMBL/GenBank/DDBJ databases">
        <title>The Genome Sequence of Saprolegnia declina VS20.</title>
        <authorList>
            <consortium name="The Broad Institute Genome Sequencing Platform"/>
            <person name="Russ C."/>
            <person name="Nusbaum C."/>
            <person name="Tyler B."/>
            <person name="van West P."/>
            <person name="Dieguez-Uribeondo J."/>
            <person name="de Bruijn I."/>
            <person name="Tripathy S."/>
            <person name="Jiang R."/>
            <person name="Young S.K."/>
            <person name="Zeng Q."/>
            <person name="Gargeya S."/>
            <person name="Fitzgerald M."/>
            <person name="Haas B."/>
            <person name="Abouelleil A."/>
            <person name="Alvarado L."/>
            <person name="Arachchi H.M."/>
            <person name="Berlin A."/>
            <person name="Chapman S.B."/>
            <person name="Goldberg J."/>
            <person name="Griggs A."/>
            <person name="Gujja S."/>
            <person name="Hansen M."/>
            <person name="Howarth C."/>
            <person name="Imamovic A."/>
            <person name="Larimer J."/>
            <person name="McCowen C."/>
            <person name="Montmayeur A."/>
            <person name="Murphy C."/>
            <person name="Neiman D."/>
            <person name="Pearson M."/>
            <person name="Priest M."/>
            <person name="Roberts A."/>
            <person name="Saif S."/>
            <person name="Shea T."/>
            <person name="Sisk P."/>
            <person name="Sykes S."/>
            <person name="Wortman J."/>
            <person name="Nusbaum C."/>
            <person name="Birren B."/>
        </authorList>
    </citation>
    <scope>NUCLEOTIDE SEQUENCE [LARGE SCALE GENOMIC DNA]</scope>
    <source>
        <strain evidence="2 3">VS20</strain>
    </source>
</reference>
<feature type="compositionally biased region" description="Polar residues" evidence="1">
    <location>
        <begin position="185"/>
        <end position="220"/>
    </location>
</feature>
<keyword evidence="3" id="KW-1185">Reference proteome</keyword>
<dbReference type="InParanoid" id="T0R2Q8"/>
<gene>
    <name evidence="2" type="ORF">SDRG_01221</name>
</gene>
<dbReference type="Proteomes" id="UP000030762">
    <property type="component" value="Unassembled WGS sequence"/>
</dbReference>
<proteinExistence type="predicted"/>
<dbReference type="RefSeq" id="XP_008604960.1">
    <property type="nucleotide sequence ID" value="XM_008606738.1"/>
</dbReference>
<feature type="compositionally biased region" description="Low complexity" evidence="1">
    <location>
        <begin position="138"/>
        <end position="152"/>
    </location>
</feature>
<sequence length="324" mass="35804">MSYMEKPRAGPTEATPTAIDAYAIVNMPTPEGSVQEVSIDAAHDAASVDSMQEENTSEPMAADVPGEEAHAELPTAITQEPSSVEMTPETTTELDGQVPEQQTQRDVSAPRDEESTTEEPSSHEQRAVHDKDHVAAESTTTPSSSTSRTSTPYAFKRVPVVSREEQKRATAVKSPEATPPPRTAHPQTSMPFIFMQSSPSPTLERQSHTTQQKARTSPQSKHIRIVTPTQQPPLQRKKPVTVTVRVNGVPVAREVVGDEDIVFDIEAPQPPHVDYAAEIARLQRLQEAQETRDRQLWLSRMGVSHRPTLHESSYNAQPRVYCMY</sequence>
<evidence type="ECO:0000313" key="2">
    <source>
        <dbReference type="EMBL" id="EQC41246.1"/>
    </source>
</evidence>
<feature type="compositionally biased region" description="Polar residues" evidence="1">
    <location>
        <begin position="76"/>
        <end position="106"/>
    </location>
</feature>
<protein>
    <submittedName>
        <fullName evidence="2">Uncharacterized protein</fullName>
    </submittedName>
</protein>
<evidence type="ECO:0000313" key="3">
    <source>
        <dbReference type="Proteomes" id="UP000030762"/>
    </source>
</evidence>
<organism evidence="2 3">
    <name type="scientific">Saprolegnia diclina (strain VS20)</name>
    <dbReference type="NCBI Taxonomy" id="1156394"/>
    <lineage>
        <taxon>Eukaryota</taxon>
        <taxon>Sar</taxon>
        <taxon>Stramenopiles</taxon>
        <taxon>Oomycota</taxon>
        <taxon>Saprolegniomycetes</taxon>
        <taxon>Saprolegniales</taxon>
        <taxon>Saprolegniaceae</taxon>
        <taxon>Saprolegnia</taxon>
    </lineage>
</organism>
<dbReference type="OrthoDB" id="10474858at2759"/>
<feature type="compositionally biased region" description="Basic and acidic residues" evidence="1">
    <location>
        <begin position="108"/>
        <end position="135"/>
    </location>
</feature>